<dbReference type="InterPro" id="IPR002818">
    <property type="entry name" value="DJ-1/PfpI"/>
</dbReference>
<dbReference type="GO" id="GO:0006355">
    <property type="term" value="P:regulation of DNA-templated transcription"/>
    <property type="evidence" value="ECO:0007669"/>
    <property type="project" value="TreeGrafter"/>
</dbReference>
<dbReference type="EMBL" id="BATJ01000012">
    <property type="protein sequence ID" value="GAD68324.1"/>
    <property type="molecule type" value="Genomic_DNA"/>
</dbReference>
<sequence>MNIGIYIYDDAEVLDFAGPFEVFSTARRLAQNDWQIFFIAQEDALVKARGGMMISPHYHFANHPPLDMLLVVGGLHQAQLDKPAVINWIRQQARQVSRIASVCTGAFLLAEAGILDGLSVTTHWEDQAALQARYPALSVLTDTRWVEQGHVMTSGGISAGIDMSLSLVALLAERTLAERTAVQMEYRWQASP</sequence>
<dbReference type="PANTHER" id="PTHR43130">
    <property type="entry name" value="ARAC-FAMILY TRANSCRIPTIONAL REGULATOR"/>
    <property type="match status" value="1"/>
</dbReference>
<dbReference type="SUPFAM" id="SSF52317">
    <property type="entry name" value="Class I glutamine amidotransferase-like"/>
    <property type="match status" value="1"/>
</dbReference>
<dbReference type="Gene3D" id="3.40.50.880">
    <property type="match status" value="1"/>
</dbReference>
<protein>
    <recommendedName>
        <fullName evidence="1">DJ-1/PfpI domain-containing protein</fullName>
    </recommendedName>
</protein>
<dbReference type="AlphaFoldDB" id="U3BF56"/>
<name>U3BF56_VIBPR</name>
<dbReference type="STRING" id="1219065.VPR01S_12_01340"/>
<dbReference type="CDD" id="cd03139">
    <property type="entry name" value="GATase1_PfpI_2"/>
    <property type="match status" value="1"/>
</dbReference>
<reference evidence="2 3" key="1">
    <citation type="submission" date="2013-09" db="EMBL/GenBank/DDBJ databases">
        <title>Whole genome shotgun sequence of Vibrio proteolyticus NBRC 13287.</title>
        <authorList>
            <person name="Isaki S."/>
            <person name="Hosoyama A."/>
            <person name="Numata M."/>
            <person name="Hashimoto M."/>
            <person name="Hosoyama Y."/>
            <person name="Tsuchikane K."/>
            <person name="Noguchi M."/>
            <person name="Hirakata S."/>
            <person name="Ichikawa N."/>
            <person name="Ohji S."/>
            <person name="Yamazoe A."/>
            <person name="Fujita N."/>
        </authorList>
    </citation>
    <scope>NUCLEOTIDE SEQUENCE [LARGE SCALE GENOMIC DNA]</scope>
    <source>
        <strain evidence="2 3">NBRC 13287</strain>
    </source>
</reference>
<dbReference type="Pfam" id="PF01965">
    <property type="entry name" value="DJ-1_PfpI"/>
    <property type="match status" value="1"/>
</dbReference>
<evidence type="ECO:0000313" key="2">
    <source>
        <dbReference type="EMBL" id="GAD68324.1"/>
    </source>
</evidence>
<evidence type="ECO:0000313" key="3">
    <source>
        <dbReference type="Proteomes" id="UP000016570"/>
    </source>
</evidence>
<gene>
    <name evidence="2" type="ORF">VPR01S_12_01340</name>
</gene>
<evidence type="ECO:0000259" key="1">
    <source>
        <dbReference type="Pfam" id="PF01965"/>
    </source>
</evidence>
<keyword evidence="3" id="KW-1185">Reference proteome</keyword>
<dbReference type="PANTHER" id="PTHR43130:SF14">
    <property type="entry name" value="DJ-1_PFPI DOMAIN-CONTAINING PROTEIN"/>
    <property type="match status" value="1"/>
</dbReference>
<dbReference type="InterPro" id="IPR029062">
    <property type="entry name" value="Class_I_gatase-like"/>
</dbReference>
<accession>U3BF56</accession>
<comment type="caution">
    <text evidence="2">The sequence shown here is derived from an EMBL/GenBank/DDBJ whole genome shotgun (WGS) entry which is preliminary data.</text>
</comment>
<dbReference type="eggNOG" id="COG4977">
    <property type="taxonomic scope" value="Bacteria"/>
</dbReference>
<dbReference type="InterPro" id="IPR052158">
    <property type="entry name" value="INH-QAR"/>
</dbReference>
<organism evidence="2 3">
    <name type="scientific">Vibrio proteolyticus NBRC 13287</name>
    <dbReference type="NCBI Taxonomy" id="1219065"/>
    <lineage>
        <taxon>Bacteria</taxon>
        <taxon>Pseudomonadati</taxon>
        <taxon>Pseudomonadota</taxon>
        <taxon>Gammaproteobacteria</taxon>
        <taxon>Vibrionales</taxon>
        <taxon>Vibrionaceae</taxon>
        <taxon>Vibrio</taxon>
    </lineage>
</organism>
<proteinExistence type="predicted"/>
<feature type="domain" description="DJ-1/PfpI" evidence="1">
    <location>
        <begin position="5"/>
        <end position="169"/>
    </location>
</feature>
<dbReference type="RefSeq" id="WP_021706295.1">
    <property type="nucleotide sequence ID" value="NZ_BATJ01000012.1"/>
</dbReference>
<dbReference type="Proteomes" id="UP000016570">
    <property type="component" value="Unassembled WGS sequence"/>
</dbReference>